<reference evidence="1 2" key="1">
    <citation type="submission" date="2022-07" db="EMBL/GenBank/DDBJ databases">
        <title>Genome-wide signatures of adaptation to extreme environments.</title>
        <authorList>
            <person name="Cho C.H."/>
            <person name="Yoon H.S."/>
        </authorList>
    </citation>
    <scope>NUCLEOTIDE SEQUENCE [LARGE SCALE GENOMIC DNA]</scope>
    <source>
        <strain evidence="1 2">108.79 E11</strain>
    </source>
</reference>
<dbReference type="Proteomes" id="UP001300502">
    <property type="component" value="Unassembled WGS sequence"/>
</dbReference>
<evidence type="ECO:0000313" key="2">
    <source>
        <dbReference type="Proteomes" id="UP001300502"/>
    </source>
</evidence>
<comment type="caution">
    <text evidence="1">The sequence shown here is derived from an EMBL/GenBank/DDBJ whole genome shotgun (WGS) entry which is preliminary data.</text>
</comment>
<keyword evidence="2" id="KW-1185">Reference proteome</keyword>
<dbReference type="EMBL" id="JANCYU010000049">
    <property type="protein sequence ID" value="KAK4527271.1"/>
    <property type="molecule type" value="Genomic_DNA"/>
</dbReference>
<accession>A0AAV9IJ53</accession>
<gene>
    <name evidence="1" type="ORF">GAYE_SCF37G5193</name>
</gene>
<name>A0AAV9IJ53_9RHOD</name>
<protein>
    <submittedName>
        <fullName evidence="1">Uncharacterized protein</fullName>
    </submittedName>
</protein>
<proteinExistence type="predicted"/>
<dbReference type="AlphaFoldDB" id="A0AAV9IJ53"/>
<sequence length="84" mass="9715">MKAVSSSVGSVRQVKFDWMEFLKTYCNLTEFEARECSDMLKVMIEEDLMGVDTAVLERLGIEDPAVRLKVVEGIRSYMRNKPYM</sequence>
<organism evidence="1 2">
    <name type="scientific">Galdieria yellowstonensis</name>
    <dbReference type="NCBI Taxonomy" id="3028027"/>
    <lineage>
        <taxon>Eukaryota</taxon>
        <taxon>Rhodophyta</taxon>
        <taxon>Bangiophyceae</taxon>
        <taxon>Galdieriales</taxon>
        <taxon>Galdieriaceae</taxon>
        <taxon>Galdieria</taxon>
    </lineage>
</organism>
<evidence type="ECO:0000313" key="1">
    <source>
        <dbReference type="EMBL" id="KAK4527271.1"/>
    </source>
</evidence>